<accession>A0ABU7HL39</accession>
<evidence type="ECO:0000313" key="2">
    <source>
        <dbReference type="EMBL" id="MEE1932253.1"/>
    </source>
</evidence>
<dbReference type="Proteomes" id="UP001335100">
    <property type="component" value="Unassembled WGS sequence"/>
</dbReference>
<keyword evidence="3" id="KW-1185">Reference proteome</keyword>
<organism evidence="2 3">
    <name type="scientific">Pseudomonas ulcerans</name>
    <dbReference type="NCBI Taxonomy" id="3115852"/>
    <lineage>
        <taxon>Bacteria</taxon>
        <taxon>Pseudomonadati</taxon>
        <taxon>Pseudomonadota</taxon>
        <taxon>Gammaproteobacteria</taxon>
        <taxon>Pseudomonadales</taxon>
        <taxon>Pseudomonadaceae</taxon>
        <taxon>Pseudomonas</taxon>
    </lineage>
</organism>
<protein>
    <submittedName>
        <fullName evidence="2">Toprim domain-containing protein</fullName>
    </submittedName>
</protein>
<reference evidence="2 3" key="1">
    <citation type="submission" date="2024-01" db="EMBL/GenBank/DDBJ databases">
        <title>Unpublished Manusciprt.</title>
        <authorList>
            <person name="Duman M."/>
            <person name="Valdes E.G."/>
            <person name="Ajmi N."/>
            <person name="Altun S."/>
            <person name="Saticioglu I.B."/>
        </authorList>
    </citation>
    <scope>NUCLEOTIDE SEQUENCE [LARGE SCALE GENOMIC DNA]</scope>
    <source>
        <strain evidence="2 3">148P</strain>
    </source>
</reference>
<dbReference type="InterPro" id="IPR006171">
    <property type="entry name" value="TOPRIM_dom"/>
</dbReference>
<comment type="caution">
    <text evidence="2">The sequence shown here is derived from an EMBL/GenBank/DDBJ whole genome shotgun (WGS) entry which is preliminary data.</text>
</comment>
<evidence type="ECO:0000313" key="3">
    <source>
        <dbReference type="Proteomes" id="UP001335100"/>
    </source>
</evidence>
<dbReference type="EMBL" id="JAZDQJ010000002">
    <property type="protein sequence ID" value="MEE1932253.1"/>
    <property type="molecule type" value="Genomic_DNA"/>
</dbReference>
<evidence type="ECO:0000259" key="1">
    <source>
        <dbReference type="Pfam" id="PF13362"/>
    </source>
</evidence>
<feature type="domain" description="Toprim" evidence="1">
    <location>
        <begin position="197"/>
        <end position="293"/>
    </location>
</feature>
<name>A0ABU7HL39_9PSED</name>
<gene>
    <name evidence="2" type="ORF">V0R50_03380</name>
</gene>
<sequence length="299" mass="33305">MEKSQPLCQEKLELAFRDAMQARFGSLDWLPECDGSIHRFRVPDDNPGTLNGWYVLFPDGIASGAFGSWRTGCSSNWSIRKPANPVEADIIIRRIEQARHQRQVEQRQRQQVTAVRSCRLWRYAVRADPYHEYLVAKGCKSHYLRQTGDALLIPLCVGRALVNLQRIRPDGSKRFMYGGQVFGAYSPIGRLEPGAPLYVCEGWATGATIHEQNGAAVACAMNAGNLLPAAQRLRRAYPETPLIVAGDDDRQTENNPGRTAANRAAAELGCGVVFPPWCGAEPLSLSDFNDLHQWREANQ</sequence>
<proteinExistence type="predicted"/>
<dbReference type="Pfam" id="PF13362">
    <property type="entry name" value="Toprim_3"/>
    <property type="match status" value="1"/>
</dbReference>
<dbReference type="RefSeq" id="WP_330073205.1">
    <property type="nucleotide sequence ID" value="NZ_JAZDQJ010000002.1"/>
</dbReference>